<evidence type="ECO:0000313" key="14">
    <source>
        <dbReference type="Proteomes" id="UP001628179"/>
    </source>
</evidence>
<keyword evidence="6 11" id="KW-0732">Signal</keyword>
<sequence length="162" mass="16158">MKYYFAALLAAAAIVTGAAETISDYLPECAIDCLNTAIGDVTTCSGPEDLECFCIADNYRAIYTSGVSCVLQACGNDVSVGEVLPAAARMCEIVVERSGAPVTSVGFPSSTSSTAPAAGQNTAPADPPSSTTTDAPDSGAMGLSAGMLVVAAPFAFAALASL</sequence>
<keyword evidence="8" id="KW-0449">Lipoprotein</keyword>
<evidence type="ECO:0000256" key="5">
    <source>
        <dbReference type="ARBA" id="ARBA00022622"/>
    </source>
</evidence>
<keyword evidence="9" id="KW-0408">Iron</keyword>
<dbReference type="Proteomes" id="UP001628179">
    <property type="component" value="Unassembled WGS sequence"/>
</dbReference>
<feature type="region of interest" description="Disordered" evidence="10">
    <location>
        <begin position="103"/>
        <end position="137"/>
    </location>
</feature>
<feature type="compositionally biased region" description="Low complexity" evidence="10">
    <location>
        <begin position="108"/>
        <end position="137"/>
    </location>
</feature>
<gene>
    <name evidence="13" type="ORF">MFIFM68171_03925</name>
</gene>
<feature type="chain" id="PRO_5046024753" description="CFEM domain-containing protein" evidence="11">
    <location>
        <begin position="20"/>
        <end position="162"/>
    </location>
</feature>
<keyword evidence="5" id="KW-0472">Membrane</keyword>
<keyword evidence="9" id="KW-0349">Heme</keyword>
<evidence type="ECO:0000256" key="1">
    <source>
        <dbReference type="ARBA" id="ARBA00004589"/>
    </source>
</evidence>
<keyword evidence="14" id="KW-1185">Reference proteome</keyword>
<evidence type="ECO:0000313" key="13">
    <source>
        <dbReference type="EMBL" id="GAB1313715.1"/>
    </source>
</evidence>
<feature type="domain" description="CFEM" evidence="12">
    <location>
        <begin position="1"/>
        <end position="118"/>
    </location>
</feature>
<keyword evidence="5" id="KW-0325">Glycoprotein</keyword>
<evidence type="ECO:0000256" key="6">
    <source>
        <dbReference type="ARBA" id="ARBA00022729"/>
    </source>
</evidence>
<feature type="signal peptide" evidence="11">
    <location>
        <begin position="1"/>
        <end position="19"/>
    </location>
</feature>
<keyword evidence="9" id="KW-0479">Metal-binding</keyword>
<reference evidence="13 14" key="1">
    <citation type="submission" date="2024-09" db="EMBL/GenBank/DDBJ databases">
        <title>Itraconazole resistance in Madurella fahalii resulting from another homologue of gene encoding cytochrome P450 14-alpha sterol demethylase (CYP51).</title>
        <authorList>
            <person name="Yoshioka I."/>
            <person name="Fahal A.H."/>
            <person name="Kaneko S."/>
            <person name="Yaguchi T."/>
        </authorList>
    </citation>
    <scope>NUCLEOTIDE SEQUENCE [LARGE SCALE GENOMIC DNA]</scope>
    <source>
        <strain evidence="13 14">IFM 68171</strain>
    </source>
</reference>
<evidence type="ECO:0000256" key="7">
    <source>
        <dbReference type="ARBA" id="ARBA00023157"/>
    </source>
</evidence>
<evidence type="ECO:0000256" key="10">
    <source>
        <dbReference type="SAM" id="MobiDB-lite"/>
    </source>
</evidence>
<name>A0ABQ0G7I5_9PEZI</name>
<evidence type="ECO:0000256" key="2">
    <source>
        <dbReference type="ARBA" id="ARBA00004613"/>
    </source>
</evidence>
<dbReference type="GeneID" id="98174668"/>
<evidence type="ECO:0000256" key="8">
    <source>
        <dbReference type="ARBA" id="ARBA00023288"/>
    </source>
</evidence>
<evidence type="ECO:0000256" key="11">
    <source>
        <dbReference type="SAM" id="SignalP"/>
    </source>
</evidence>
<dbReference type="Pfam" id="PF05730">
    <property type="entry name" value="CFEM"/>
    <property type="match status" value="1"/>
</dbReference>
<keyword evidence="7" id="KW-1015">Disulfide bond</keyword>
<keyword evidence="4" id="KW-0964">Secreted</keyword>
<keyword evidence="5" id="KW-0336">GPI-anchor</keyword>
<protein>
    <recommendedName>
        <fullName evidence="12">CFEM domain-containing protein</fullName>
    </recommendedName>
</protein>
<feature type="binding site" description="axial binding residue" evidence="9">
    <location>
        <position position="49"/>
    </location>
    <ligand>
        <name>heme</name>
        <dbReference type="ChEBI" id="CHEBI:30413"/>
    </ligand>
    <ligandPart>
        <name>Fe</name>
        <dbReference type="ChEBI" id="CHEBI:18248"/>
    </ligandPart>
</feature>
<accession>A0ABQ0G7I5</accession>
<dbReference type="RefSeq" id="XP_070915446.1">
    <property type="nucleotide sequence ID" value="XM_071059345.1"/>
</dbReference>
<evidence type="ECO:0000256" key="4">
    <source>
        <dbReference type="ARBA" id="ARBA00022525"/>
    </source>
</evidence>
<evidence type="ECO:0000259" key="12">
    <source>
        <dbReference type="PROSITE" id="PS52012"/>
    </source>
</evidence>
<comment type="similarity">
    <text evidence="3">Belongs to the RBT5 family.</text>
</comment>
<organism evidence="13 14">
    <name type="scientific">Madurella fahalii</name>
    <dbReference type="NCBI Taxonomy" id="1157608"/>
    <lineage>
        <taxon>Eukaryota</taxon>
        <taxon>Fungi</taxon>
        <taxon>Dikarya</taxon>
        <taxon>Ascomycota</taxon>
        <taxon>Pezizomycotina</taxon>
        <taxon>Sordariomycetes</taxon>
        <taxon>Sordariomycetidae</taxon>
        <taxon>Sordariales</taxon>
        <taxon>Sordariales incertae sedis</taxon>
        <taxon>Madurella</taxon>
    </lineage>
</organism>
<comment type="caution">
    <text evidence="13">The sequence shown here is derived from an EMBL/GenBank/DDBJ whole genome shotgun (WGS) entry which is preliminary data.</text>
</comment>
<evidence type="ECO:0000256" key="3">
    <source>
        <dbReference type="ARBA" id="ARBA00010031"/>
    </source>
</evidence>
<proteinExistence type="inferred from homology"/>
<dbReference type="PROSITE" id="PS52012">
    <property type="entry name" value="CFEM"/>
    <property type="match status" value="1"/>
</dbReference>
<comment type="subcellular location">
    <subcellularLocation>
        <location evidence="1">Membrane</location>
        <topology evidence="1">Lipid-anchor</topology>
        <topology evidence="1">GPI-anchor</topology>
    </subcellularLocation>
    <subcellularLocation>
        <location evidence="2">Secreted</location>
    </subcellularLocation>
</comment>
<dbReference type="EMBL" id="BAAFSV010000002">
    <property type="protein sequence ID" value="GAB1313715.1"/>
    <property type="molecule type" value="Genomic_DNA"/>
</dbReference>
<evidence type="ECO:0000256" key="9">
    <source>
        <dbReference type="PROSITE-ProRule" id="PRU01356"/>
    </source>
</evidence>
<dbReference type="InterPro" id="IPR008427">
    <property type="entry name" value="Extracellular_membr_CFEM_dom"/>
</dbReference>
<comment type="caution">
    <text evidence="9">Lacks conserved residue(s) required for the propagation of feature annotation.</text>
</comment>